<dbReference type="SUPFAM" id="SSF161111">
    <property type="entry name" value="Cation efflux protein transmembrane domain-like"/>
    <property type="match status" value="1"/>
</dbReference>
<feature type="region of interest" description="Disordered" evidence="9">
    <location>
        <begin position="1"/>
        <end position="32"/>
    </location>
</feature>
<dbReference type="Pfam" id="PF16916">
    <property type="entry name" value="ZT_dimer"/>
    <property type="match status" value="1"/>
</dbReference>
<dbReference type="Gene3D" id="1.20.1510.10">
    <property type="entry name" value="Cation efflux protein transmembrane domain"/>
    <property type="match status" value="1"/>
</dbReference>
<keyword evidence="7" id="KW-0406">Ion transport</keyword>
<feature type="transmembrane region" description="Helical" evidence="10">
    <location>
        <begin position="41"/>
        <end position="62"/>
    </location>
</feature>
<dbReference type="Pfam" id="PF01545">
    <property type="entry name" value="Cation_efflux"/>
    <property type="match status" value="1"/>
</dbReference>
<dbReference type="InterPro" id="IPR027469">
    <property type="entry name" value="Cation_efflux_TMD_sf"/>
</dbReference>
<evidence type="ECO:0000256" key="9">
    <source>
        <dbReference type="SAM" id="MobiDB-lite"/>
    </source>
</evidence>
<feature type="transmembrane region" description="Helical" evidence="10">
    <location>
        <begin position="143"/>
        <end position="166"/>
    </location>
</feature>
<keyword evidence="14" id="KW-1185">Reference proteome</keyword>
<proteinExistence type="inferred from homology"/>
<evidence type="ECO:0000313" key="13">
    <source>
        <dbReference type="EMBL" id="URI14690.1"/>
    </source>
</evidence>
<evidence type="ECO:0000256" key="2">
    <source>
        <dbReference type="ARBA" id="ARBA00008873"/>
    </source>
</evidence>
<dbReference type="RefSeq" id="WP_250201630.1">
    <property type="nucleotide sequence ID" value="NZ_CP097649.1"/>
</dbReference>
<feature type="compositionally biased region" description="Basic residues" evidence="9">
    <location>
        <begin position="16"/>
        <end position="30"/>
    </location>
</feature>
<feature type="transmembrane region" description="Helical" evidence="10">
    <location>
        <begin position="112"/>
        <end position="131"/>
    </location>
</feature>
<keyword evidence="3" id="KW-0813">Transport</keyword>
<keyword evidence="5" id="KW-0862">Zinc</keyword>
<evidence type="ECO:0000259" key="11">
    <source>
        <dbReference type="Pfam" id="PF01545"/>
    </source>
</evidence>
<dbReference type="NCBIfam" id="TIGR01297">
    <property type="entry name" value="CDF"/>
    <property type="match status" value="1"/>
</dbReference>
<keyword evidence="4 10" id="KW-0812">Transmembrane</keyword>
<evidence type="ECO:0000256" key="4">
    <source>
        <dbReference type="ARBA" id="ARBA00022692"/>
    </source>
</evidence>
<evidence type="ECO:0000256" key="8">
    <source>
        <dbReference type="ARBA" id="ARBA00023136"/>
    </source>
</evidence>
<organism evidence="13 14">
    <name type="scientific">Brevundimonas albigilva</name>
    <dbReference type="NCBI Taxonomy" id="1312364"/>
    <lineage>
        <taxon>Bacteria</taxon>
        <taxon>Pseudomonadati</taxon>
        <taxon>Pseudomonadota</taxon>
        <taxon>Alphaproteobacteria</taxon>
        <taxon>Caulobacterales</taxon>
        <taxon>Caulobacteraceae</taxon>
        <taxon>Brevundimonas</taxon>
    </lineage>
</organism>
<evidence type="ECO:0000256" key="6">
    <source>
        <dbReference type="ARBA" id="ARBA00022989"/>
    </source>
</evidence>
<evidence type="ECO:0000256" key="3">
    <source>
        <dbReference type="ARBA" id="ARBA00022448"/>
    </source>
</evidence>
<gene>
    <name evidence="13" type="ORF">M8231_12840</name>
</gene>
<evidence type="ECO:0000256" key="7">
    <source>
        <dbReference type="ARBA" id="ARBA00023065"/>
    </source>
</evidence>
<keyword evidence="5" id="KW-0864">Zinc transport</keyword>
<keyword evidence="8 10" id="KW-0472">Membrane</keyword>
<feature type="compositionally biased region" description="Basic and acidic residues" evidence="9">
    <location>
        <begin position="1"/>
        <end position="15"/>
    </location>
</feature>
<dbReference type="PANTHER" id="PTHR11562">
    <property type="entry name" value="CATION EFFLUX PROTEIN/ ZINC TRANSPORTER"/>
    <property type="match status" value="1"/>
</dbReference>
<evidence type="ECO:0000256" key="10">
    <source>
        <dbReference type="SAM" id="Phobius"/>
    </source>
</evidence>
<dbReference type="InterPro" id="IPR027470">
    <property type="entry name" value="Cation_efflux_CTD"/>
</dbReference>
<name>A0ABY4SI67_9CAUL</name>
<dbReference type="InterPro" id="IPR050681">
    <property type="entry name" value="CDF/SLC30A"/>
</dbReference>
<dbReference type="Proteomes" id="UP001055429">
    <property type="component" value="Chromosome"/>
</dbReference>
<comment type="similarity">
    <text evidence="2">Belongs to the cation diffusion facilitator (CDF) transporter (TC 2.A.4) family. SLC30A subfamily.</text>
</comment>
<feature type="domain" description="Cation efflux protein cytoplasmic" evidence="12">
    <location>
        <begin position="240"/>
        <end position="310"/>
    </location>
</feature>
<feature type="transmembrane region" description="Helical" evidence="10">
    <location>
        <begin position="178"/>
        <end position="204"/>
    </location>
</feature>
<dbReference type="PANTHER" id="PTHR11562:SF17">
    <property type="entry name" value="RE54080P-RELATED"/>
    <property type="match status" value="1"/>
</dbReference>
<feature type="domain" description="Cation efflux protein transmembrane" evidence="11">
    <location>
        <begin position="43"/>
        <end position="231"/>
    </location>
</feature>
<dbReference type="EMBL" id="CP097649">
    <property type="protein sequence ID" value="URI14690.1"/>
    <property type="molecule type" value="Genomic_DNA"/>
</dbReference>
<comment type="subcellular location">
    <subcellularLocation>
        <location evidence="1">Membrane</location>
        <topology evidence="1">Multi-pass membrane protein</topology>
    </subcellularLocation>
</comment>
<keyword evidence="6 10" id="KW-1133">Transmembrane helix</keyword>
<reference evidence="13" key="1">
    <citation type="submission" date="2022-05" db="EMBL/GenBank/DDBJ databases">
        <title>Brevundimonas albigilva TT17 genome sequence.</title>
        <authorList>
            <person name="Lee K."/>
            <person name="Son H."/>
        </authorList>
    </citation>
    <scope>NUCLEOTIDE SEQUENCE</scope>
    <source>
        <strain evidence="13">TT17</strain>
    </source>
</reference>
<sequence>MNAHDGSGHAHDHADHAHHHSHSHHGHGHAHGPVDTGDWRYGVGLIVNLAFVACEFAAGLMADSTALLADAGHNLSDVLGLAMAGGAAWLARRGAHGAAGGRRTYGYGKATVLAALGNALLLIFACGAIAFEAVRRFAEPAPVGSTTIMIVAGIGFVINLGTALLFMKSQHDLNARGAYLHMMADAGVSLGVVVAGGVILATGWSLIDPLVSLVIVAVILISTWGLLKDSVNLAMDGAPSAVDVTALERALAALPGVSAVHDLHVWGLSTTEAALTAHLVHQREDGDALLIEAQAVARRFSVGHTTLQLETRALPDCPGC</sequence>
<dbReference type="InterPro" id="IPR058533">
    <property type="entry name" value="Cation_efflux_TM"/>
</dbReference>
<protein>
    <submittedName>
        <fullName evidence="13">Cation diffusion facilitator family transporter</fullName>
    </submittedName>
</protein>
<evidence type="ECO:0000259" key="12">
    <source>
        <dbReference type="Pfam" id="PF16916"/>
    </source>
</evidence>
<evidence type="ECO:0000256" key="1">
    <source>
        <dbReference type="ARBA" id="ARBA00004141"/>
    </source>
</evidence>
<dbReference type="InterPro" id="IPR002524">
    <property type="entry name" value="Cation_efflux"/>
</dbReference>
<feature type="transmembrane region" description="Helical" evidence="10">
    <location>
        <begin position="210"/>
        <end position="227"/>
    </location>
</feature>
<evidence type="ECO:0000313" key="14">
    <source>
        <dbReference type="Proteomes" id="UP001055429"/>
    </source>
</evidence>
<accession>A0ABY4SI67</accession>
<evidence type="ECO:0000256" key="5">
    <source>
        <dbReference type="ARBA" id="ARBA00022906"/>
    </source>
</evidence>